<accession>A0ABV9WBR8</accession>
<organism evidence="1 2">
    <name type="scientific">Dactylosporangium cerinum</name>
    <dbReference type="NCBI Taxonomy" id="1434730"/>
    <lineage>
        <taxon>Bacteria</taxon>
        <taxon>Bacillati</taxon>
        <taxon>Actinomycetota</taxon>
        <taxon>Actinomycetes</taxon>
        <taxon>Micromonosporales</taxon>
        <taxon>Micromonosporaceae</taxon>
        <taxon>Dactylosporangium</taxon>
    </lineage>
</organism>
<dbReference type="EMBL" id="JBHSIU010000071">
    <property type="protein sequence ID" value="MFC5005405.1"/>
    <property type="molecule type" value="Genomic_DNA"/>
</dbReference>
<comment type="caution">
    <text evidence="1">The sequence shown here is derived from an EMBL/GenBank/DDBJ whole genome shotgun (WGS) entry which is preliminary data.</text>
</comment>
<sequence length="117" mass="12852">MPVPVLFVSLNQTYDPSQSIPEIEPWVERAWALTVTKASSCDRVIAVFQGMPLAAWRLRGAFATDETYNLSDGSTRPRVGLSLGDPLPMQKSYLEVPALRRGVAVVELDVAPLAPER</sequence>
<dbReference type="RefSeq" id="WP_380126041.1">
    <property type="nucleotide sequence ID" value="NZ_JBHSIU010000071.1"/>
</dbReference>
<evidence type="ECO:0000313" key="2">
    <source>
        <dbReference type="Proteomes" id="UP001595912"/>
    </source>
</evidence>
<evidence type="ECO:0000313" key="1">
    <source>
        <dbReference type="EMBL" id="MFC5005405.1"/>
    </source>
</evidence>
<name>A0ABV9WBR8_9ACTN</name>
<protein>
    <submittedName>
        <fullName evidence="1">Uncharacterized protein</fullName>
    </submittedName>
</protein>
<gene>
    <name evidence="1" type="ORF">ACFPIJ_47185</name>
</gene>
<proteinExistence type="predicted"/>
<reference evidence="2" key="1">
    <citation type="journal article" date="2019" name="Int. J. Syst. Evol. Microbiol.">
        <title>The Global Catalogue of Microorganisms (GCM) 10K type strain sequencing project: providing services to taxonomists for standard genome sequencing and annotation.</title>
        <authorList>
            <consortium name="The Broad Institute Genomics Platform"/>
            <consortium name="The Broad Institute Genome Sequencing Center for Infectious Disease"/>
            <person name="Wu L."/>
            <person name="Ma J."/>
        </authorList>
    </citation>
    <scope>NUCLEOTIDE SEQUENCE [LARGE SCALE GENOMIC DNA]</scope>
    <source>
        <strain evidence="2">CGMCC 4.7152</strain>
    </source>
</reference>
<keyword evidence="2" id="KW-1185">Reference proteome</keyword>
<dbReference type="Proteomes" id="UP001595912">
    <property type="component" value="Unassembled WGS sequence"/>
</dbReference>